<dbReference type="RefSeq" id="WP_150413205.1">
    <property type="nucleotide sequence ID" value="NZ_VYQF01000001.1"/>
</dbReference>
<feature type="transmembrane region" description="Helical" evidence="1">
    <location>
        <begin position="6"/>
        <end position="32"/>
    </location>
</feature>
<keyword evidence="1" id="KW-0472">Membrane</keyword>
<gene>
    <name evidence="3" type="ORF">FW778_03480</name>
</gene>
<organism evidence="3 4">
    <name type="scientific">Ginsengibacter hankyongi</name>
    <dbReference type="NCBI Taxonomy" id="2607284"/>
    <lineage>
        <taxon>Bacteria</taxon>
        <taxon>Pseudomonadati</taxon>
        <taxon>Bacteroidota</taxon>
        <taxon>Chitinophagia</taxon>
        <taxon>Chitinophagales</taxon>
        <taxon>Chitinophagaceae</taxon>
        <taxon>Ginsengibacter</taxon>
    </lineage>
</organism>
<evidence type="ECO:0000313" key="3">
    <source>
        <dbReference type="EMBL" id="KAA9041116.1"/>
    </source>
</evidence>
<feature type="transmembrane region" description="Helical" evidence="1">
    <location>
        <begin position="128"/>
        <end position="154"/>
    </location>
</feature>
<name>A0A5J5IJG4_9BACT</name>
<sequence length="236" mass="25954">MPQLLITAFMMGLLGSFHCVGMCGPIALSLPLKHDSDWAKFSAALFYNSGRIVTYAVFGLIFGLIGKSVALFGYQQWLSVILGVLILFFIFLPKRFAFFQHQNLILASFQKLRTALGRLFLKKNFSSLFSIGLLNGLLPCGLVYMAAAVAVSAGDIINSIAFMAFFGLGTLPMMWSIAFFGNYIGVSVRQKIRKAYPYMMMLVACLLILRGMGLGIPYISPVVEKSVVQNCCVKPV</sequence>
<dbReference type="PANTHER" id="PTHR42208">
    <property type="entry name" value="HEAVY METAL TRANSPORTER-RELATED"/>
    <property type="match status" value="1"/>
</dbReference>
<comment type="caution">
    <text evidence="3">The sequence shown here is derived from an EMBL/GenBank/DDBJ whole genome shotgun (WGS) entry which is preliminary data.</text>
</comment>
<feature type="transmembrane region" description="Helical" evidence="1">
    <location>
        <begin position="196"/>
        <end position="219"/>
    </location>
</feature>
<dbReference type="AlphaFoldDB" id="A0A5J5IJG4"/>
<dbReference type="InterPro" id="IPR039447">
    <property type="entry name" value="UreH-like_TM_dom"/>
</dbReference>
<evidence type="ECO:0000313" key="4">
    <source>
        <dbReference type="Proteomes" id="UP000326903"/>
    </source>
</evidence>
<keyword evidence="1" id="KW-0812">Transmembrane</keyword>
<protein>
    <submittedName>
        <fullName evidence="3">Sulfite exporter TauE/SafE family protein</fullName>
    </submittedName>
</protein>
<dbReference type="PANTHER" id="PTHR42208:SF1">
    <property type="entry name" value="HEAVY METAL TRANSPORTER"/>
    <property type="match status" value="1"/>
</dbReference>
<evidence type="ECO:0000259" key="2">
    <source>
        <dbReference type="Pfam" id="PF13386"/>
    </source>
</evidence>
<feature type="transmembrane region" description="Helical" evidence="1">
    <location>
        <begin position="160"/>
        <end position="184"/>
    </location>
</feature>
<feature type="domain" description="Urease accessory protein UreH-like transmembrane" evidence="2">
    <location>
        <begin position="7"/>
        <end position="204"/>
    </location>
</feature>
<evidence type="ECO:0000256" key="1">
    <source>
        <dbReference type="SAM" id="Phobius"/>
    </source>
</evidence>
<accession>A0A5J5IJG4</accession>
<dbReference type="Proteomes" id="UP000326903">
    <property type="component" value="Unassembled WGS sequence"/>
</dbReference>
<proteinExistence type="predicted"/>
<feature type="transmembrane region" description="Helical" evidence="1">
    <location>
        <begin position="71"/>
        <end position="92"/>
    </location>
</feature>
<dbReference type="Pfam" id="PF13386">
    <property type="entry name" value="DsbD_2"/>
    <property type="match status" value="1"/>
</dbReference>
<dbReference type="EMBL" id="VYQF01000001">
    <property type="protein sequence ID" value="KAA9041116.1"/>
    <property type="molecule type" value="Genomic_DNA"/>
</dbReference>
<keyword evidence="4" id="KW-1185">Reference proteome</keyword>
<reference evidence="3 4" key="1">
    <citation type="submission" date="2019-09" db="EMBL/GenBank/DDBJ databases">
        <title>Draft genome sequence of Ginsengibacter sp. BR5-29.</title>
        <authorList>
            <person name="Im W.-T."/>
        </authorList>
    </citation>
    <scope>NUCLEOTIDE SEQUENCE [LARGE SCALE GENOMIC DNA]</scope>
    <source>
        <strain evidence="3 4">BR5-29</strain>
    </source>
</reference>
<keyword evidence="1" id="KW-1133">Transmembrane helix</keyword>
<feature type="transmembrane region" description="Helical" evidence="1">
    <location>
        <begin position="44"/>
        <end position="65"/>
    </location>
</feature>